<evidence type="ECO:0000313" key="1">
    <source>
        <dbReference type="EMBL" id="OEJ28479.1"/>
    </source>
</evidence>
<evidence type="ECO:0008006" key="3">
    <source>
        <dbReference type="Google" id="ProtNLM"/>
    </source>
</evidence>
<dbReference type="OrthoDB" id="3864364at2"/>
<reference evidence="1 2" key="1">
    <citation type="submission" date="2016-08" db="EMBL/GenBank/DDBJ databases">
        <title>Complete genome sequence of Streptomyces agglomeratus strain 6-3-2, a novel anti-MRSA actinomycete isolated from Wuli of Tebit, China.</title>
        <authorList>
            <person name="Chen X."/>
        </authorList>
    </citation>
    <scope>NUCLEOTIDE SEQUENCE [LARGE SCALE GENOMIC DNA]</scope>
    <source>
        <strain evidence="1 2">6-3-2</strain>
    </source>
</reference>
<evidence type="ECO:0000313" key="2">
    <source>
        <dbReference type="Proteomes" id="UP000095759"/>
    </source>
</evidence>
<comment type="caution">
    <text evidence="1">The sequence shown here is derived from an EMBL/GenBank/DDBJ whole genome shotgun (WGS) entry which is preliminary data.</text>
</comment>
<accession>A0A1E5PG17</accession>
<protein>
    <recommendedName>
        <fullName evidence="3">Bacterial Ig-like domain-containing protein</fullName>
    </recommendedName>
</protein>
<dbReference type="Proteomes" id="UP000095759">
    <property type="component" value="Unassembled WGS sequence"/>
</dbReference>
<name>A0A1E5PG17_9ACTN</name>
<dbReference type="EMBL" id="MEHJ01000001">
    <property type="protein sequence ID" value="OEJ28479.1"/>
    <property type="molecule type" value="Genomic_DNA"/>
</dbReference>
<keyword evidence="2" id="KW-1185">Reference proteome</keyword>
<dbReference type="RefSeq" id="WP_069775155.1">
    <property type="nucleotide sequence ID" value="NZ_MEHI01000001.1"/>
</dbReference>
<dbReference type="AlphaFoldDB" id="A0A1E5PG17"/>
<gene>
    <name evidence="1" type="ORF">AS594_32345</name>
</gene>
<sequence length="423" mass="45499">MSSEKGAKPYVIHGSGQDKCPSDSFCLFADIKYNTSGKQDSILVIPANATANNFSEHGFTHKDDGVSAVVNNTGKDNFLFTKTDQGGDRLSVPAGTSIADLTQKKLPSSPNGTWNDRAQSALAHNEPVPLPVITEPAADAQVQSRRQTISGTVGASVGSVELFDNKTPIATCPVADGKWKYTPDSDWTIGQHDLSAVAMRGGTGSGRAYRRFYVTLPSPVVEIRSPKDGAKVDSAISIDGIAFNADTVDVAEGGTQLGSVPVANDRWSFSRAGGWTLGSHSVTAVSVRGGQKSDMAKVGFTVAKRNLTVKYKLRQEPWQDWETQKYIYPFSITLSAGETDVKRWRVGFGQLPSGTVLFKDFVNSFWGVITEDGSHGAVLLGSPAKGRYIVPARNSLNIDIQVLFPAKDEANKKLYGLFAEDWS</sequence>
<proteinExistence type="predicted"/>
<organism evidence="1 2">
    <name type="scientific">Streptomyces agglomeratus</name>
    <dbReference type="NCBI Taxonomy" id="285458"/>
    <lineage>
        <taxon>Bacteria</taxon>
        <taxon>Bacillati</taxon>
        <taxon>Actinomycetota</taxon>
        <taxon>Actinomycetes</taxon>
        <taxon>Kitasatosporales</taxon>
        <taxon>Streptomycetaceae</taxon>
        <taxon>Streptomyces</taxon>
    </lineage>
</organism>
<dbReference type="STRING" id="285458.BGM19_04410"/>